<feature type="transmembrane region" description="Helical" evidence="6">
    <location>
        <begin position="97"/>
        <end position="118"/>
    </location>
</feature>
<dbReference type="InterPro" id="IPR042094">
    <property type="entry name" value="T2SS_GspF_sf"/>
</dbReference>
<dbReference type="KEGG" id="pmet:G4Y79_12775"/>
<protein>
    <submittedName>
        <fullName evidence="8">Type II secretion system F family protein</fullName>
    </submittedName>
</protein>
<evidence type="ECO:0000259" key="7">
    <source>
        <dbReference type="Pfam" id="PF00482"/>
    </source>
</evidence>
<accession>A0A7S8E571</accession>
<dbReference type="PANTHER" id="PTHR35007:SF1">
    <property type="entry name" value="PILUS ASSEMBLY PROTEIN"/>
    <property type="match status" value="1"/>
</dbReference>
<evidence type="ECO:0000256" key="1">
    <source>
        <dbReference type="ARBA" id="ARBA00004651"/>
    </source>
</evidence>
<dbReference type="EMBL" id="CP062983">
    <property type="protein sequence ID" value="QPC80586.1"/>
    <property type="molecule type" value="Genomic_DNA"/>
</dbReference>
<keyword evidence="2" id="KW-1003">Cell membrane</keyword>
<gene>
    <name evidence="8" type="ORF">G4Y79_12775</name>
</gene>
<dbReference type="AlphaFoldDB" id="A0A7S8E571"/>
<dbReference type="Pfam" id="PF00482">
    <property type="entry name" value="T2SSF"/>
    <property type="match status" value="1"/>
</dbReference>
<dbReference type="Proteomes" id="UP000594468">
    <property type="component" value="Chromosome"/>
</dbReference>
<evidence type="ECO:0000313" key="9">
    <source>
        <dbReference type="Proteomes" id="UP000594468"/>
    </source>
</evidence>
<dbReference type="GO" id="GO:0005886">
    <property type="term" value="C:plasma membrane"/>
    <property type="evidence" value="ECO:0007669"/>
    <property type="project" value="UniProtKB-SubCell"/>
</dbReference>
<proteinExistence type="predicted"/>
<keyword evidence="5 6" id="KW-0472">Membrane</keyword>
<evidence type="ECO:0000256" key="2">
    <source>
        <dbReference type="ARBA" id="ARBA00022475"/>
    </source>
</evidence>
<keyword evidence="4 6" id="KW-1133">Transmembrane helix</keyword>
<feature type="transmembrane region" description="Helical" evidence="6">
    <location>
        <begin position="269"/>
        <end position="288"/>
    </location>
</feature>
<evidence type="ECO:0000313" key="8">
    <source>
        <dbReference type="EMBL" id="QPC80586.1"/>
    </source>
</evidence>
<feature type="transmembrane region" description="Helical" evidence="6">
    <location>
        <begin position="6"/>
        <end position="27"/>
    </location>
</feature>
<keyword evidence="9" id="KW-1185">Reference proteome</keyword>
<dbReference type="RefSeq" id="WP_195168661.1">
    <property type="nucleotide sequence ID" value="NZ_CP062983.1"/>
</dbReference>
<reference evidence="8 9" key="1">
    <citation type="submission" date="2020-02" db="EMBL/GenBank/DDBJ databases">
        <authorList>
            <person name="Zheng R.K."/>
            <person name="Sun C.M."/>
        </authorList>
    </citation>
    <scope>NUCLEOTIDE SEQUENCE [LARGE SCALE GENOMIC DNA]</scope>
    <source>
        <strain evidence="9">rifampicinis</strain>
    </source>
</reference>
<evidence type="ECO:0000256" key="6">
    <source>
        <dbReference type="SAM" id="Phobius"/>
    </source>
</evidence>
<feature type="transmembrane region" description="Helical" evidence="6">
    <location>
        <begin position="124"/>
        <end position="143"/>
    </location>
</feature>
<feature type="transmembrane region" description="Helical" evidence="6">
    <location>
        <begin position="303"/>
        <end position="321"/>
    </location>
</feature>
<sequence>MLGPEQILILGVAGAIAIGIIIFGAVTSRREDLVEARLGQIENDLDEFPDFAPGESDEDSSALDEGRKLLEPINNYLVERRFGKNARQKLARADIKLTVAEYAVARVASVAAGFAIGFLGWSSISIALIGAAIGFFLPVIYVGRAVNKRLITFENQLPDTLGLWVNAIRSGYSVLQAMEAIAQDAPEPTQTEFQRVVQEVQIGISMPDALDHMLQRLDSPDLDLVITAVNIQREVGGNLAEILEVIAGTIRERIKLKGEIRVLTSQGRITGYAISMLPIGVALLLMAINEQYMNRMFENRECGWPMIGLGLALIGMGAAAIQKIVDIEI</sequence>
<organism evidence="8 9">
    <name type="scientific">Phototrophicus methaneseepsis</name>
    <dbReference type="NCBI Taxonomy" id="2710758"/>
    <lineage>
        <taxon>Bacteria</taxon>
        <taxon>Bacillati</taxon>
        <taxon>Chloroflexota</taxon>
        <taxon>Candidatus Thermofontia</taxon>
        <taxon>Phototrophicales</taxon>
        <taxon>Phototrophicaceae</taxon>
        <taxon>Phototrophicus</taxon>
    </lineage>
</organism>
<dbReference type="PANTHER" id="PTHR35007">
    <property type="entry name" value="INTEGRAL MEMBRANE PROTEIN-RELATED"/>
    <property type="match status" value="1"/>
</dbReference>
<name>A0A7S8E571_9CHLR</name>
<evidence type="ECO:0000256" key="5">
    <source>
        <dbReference type="ARBA" id="ARBA00023136"/>
    </source>
</evidence>
<dbReference type="Gene3D" id="1.20.81.30">
    <property type="entry name" value="Type II secretion system (T2SS), domain F"/>
    <property type="match status" value="1"/>
</dbReference>
<comment type="subcellular location">
    <subcellularLocation>
        <location evidence="1">Cell membrane</location>
        <topology evidence="1">Multi-pass membrane protein</topology>
    </subcellularLocation>
</comment>
<evidence type="ECO:0000256" key="4">
    <source>
        <dbReference type="ARBA" id="ARBA00022989"/>
    </source>
</evidence>
<evidence type="ECO:0000256" key="3">
    <source>
        <dbReference type="ARBA" id="ARBA00022692"/>
    </source>
</evidence>
<keyword evidence="3 6" id="KW-0812">Transmembrane</keyword>
<dbReference type="InterPro" id="IPR018076">
    <property type="entry name" value="T2SS_GspF_dom"/>
</dbReference>
<feature type="domain" description="Type II secretion system protein GspF" evidence="7">
    <location>
        <begin position="164"/>
        <end position="286"/>
    </location>
</feature>